<name>A0A1B7MLW2_9AGAM</name>
<proteinExistence type="predicted"/>
<dbReference type="Proteomes" id="UP000092154">
    <property type="component" value="Unassembled WGS sequence"/>
</dbReference>
<dbReference type="InParanoid" id="A0A1B7MLW2"/>
<evidence type="ECO:0000313" key="2">
    <source>
        <dbReference type="Proteomes" id="UP000092154"/>
    </source>
</evidence>
<evidence type="ECO:0000313" key="1">
    <source>
        <dbReference type="EMBL" id="OAX33586.1"/>
    </source>
</evidence>
<dbReference type="InterPro" id="IPR011990">
    <property type="entry name" value="TPR-like_helical_dom_sf"/>
</dbReference>
<feature type="non-terminal residue" evidence="1">
    <location>
        <position position="1"/>
    </location>
</feature>
<keyword evidence="2" id="KW-1185">Reference proteome</keyword>
<sequence length="294" mass="32722">HPGREKTLNNLARALKARYDQYGEIADLEEAMHLSRAAHDLRSVLDECLEDHPHRGAALSNLAHVIICGFTKGVRTDIYHAISLFRHALAQYHGKHPDHLLSILNLSEALHLRYSMGKGSADLHEAVMLYLSLLPFIMLRRTVVEHCRSRHPHRARSLNRLAGDLCAHFEQSGNIDGINEAVHLSGEALAVCPADGEHNNLAKALKARYEQYGEIGNHRNDLDIALERFQTVLDQCPPGHPHRAAALSNIAHAILYGFTKGVGTDIDYVISLFRSALELRPPGNPDHLLSVFDL</sequence>
<evidence type="ECO:0008006" key="3">
    <source>
        <dbReference type="Google" id="ProtNLM"/>
    </source>
</evidence>
<protein>
    <recommendedName>
        <fullName evidence="3">TPR-like protein</fullName>
    </recommendedName>
</protein>
<dbReference type="EMBL" id="KV448743">
    <property type="protein sequence ID" value="OAX33586.1"/>
    <property type="molecule type" value="Genomic_DNA"/>
</dbReference>
<dbReference type="SUPFAM" id="SSF81901">
    <property type="entry name" value="HCP-like"/>
    <property type="match status" value="1"/>
</dbReference>
<accession>A0A1B7MLW2</accession>
<reference evidence="1 2" key="1">
    <citation type="submission" date="2016-06" db="EMBL/GenBank/DDBJ databases">
        <title>Comparative genomics of the ectomycorrhizal sister species Rhizopogon vinicolor and Rhizopogon vesiculosus (Basidiomycota: Boletales) reveals a divergence of the mating type B locus.</title>
        <authorList>
            <consortium name="DOE Joint Genome Institute"/>
            <person name="Mujic A.B."/>
            <person name="Kuo A."/>
            <person name="Tritt A."/>
            <person name="Lipzen A."/>
            <person name="Chen C."/>
            <person name="Johnson J."/>
            <person name="Sharma A."/>
            <person name="Barry K."/>
            <person name="Grigoriev I.V."/>
            <person name="Spatafora J.W."/>
        </authorList>
    </citation>
    <scope>NUCLEOTIDE SEQUENCE [LARGE SCALE GENOMIC DNA]</scope>
    <source>
        <strain evidence="1 2">AM-OR11-026</strain>
    </source>
</reference>
<dbReference type="OrthoDB" id="2647271at2759"/>
<gene>
    <name evidence="1" type="ORF">K503DRAFT_657690</name>
</gene>
<organism evidence="1 2">
    <name type="scientific">Rhizopogon vinicolor AM-OR11-026</name>
    <dbReference type="NCBI Taxonomy" id="1314800"/>
    <lineage>
        <taxon>Eukaryota</taxon>
        <taxon>Fungi</taxon>
        <taxon>Dikarya</taxon>
        <taxon>Basidiomycota</taxon>
        <taxon>Agaricomycotina</taxon>
        <taxon>Agaricomycetes</taxon>
        <taxon>Agaricomycetidae</taxon>
        <taxon>Boletales</taxon>
        <taxon>Suillineae</taxon>
        <taxon>Rhizopogonaceae</taxon>
        <taxon>Rhizopogon</taxon>
    </lineage>
</organism>
<feature type="non-terminal residue" evidence="1">
    <location>
        <position position="294"/>
    </location>
</feature>
<dbReference type="Gene3D" id="1.25.40.10">
    <property type="entry name" value="Tetratricopeptide repeat domain"/>
    <property type="match status" value="2"/>
</dbReference>
<dbReference type="AlphaFoldDB" id="A0A1B7MLW2"/>